<dbReference type="eggNOG" id="KOG1282">
    <property type="taxonomic scope" value="Eukaryota"/>
</dbReference>
<reference evidence="9" key="1">
    <citation type="journal article" date="2006" name="PLoS Biol.">
        <title>Macronuclear genome sequence of the ciliate Tetrahymena thermophila, a model eukaryote.</title>
        <authorList>
            <person name="Eisen J.A."/>
            <person name="Coyne R.S."/>
            <person name="Wu M."/>
            <person name="Wu D."/>
            <person name="Thiagarajan M."/>
            <person name="Wortman J.R."/>
            <person name="Badger J.H."/>
            <person name="Ren Q."/>
            <person name="Amedeo P."/>
            <person name="Jones K.M."/>
            <person name="Tallon L.J."/>
            <person name="Delcher A.L."/>
            <person name="Salzberg S.L."/>
            <person name="Silva J.C."/>
            <person name="Haas B.J."/>
            <person name="Majoros W.H."/>
            <person name="Farzad M."/>
            <person name="Carlton J.M."/>
            <person name="Smith R.K. Jr."/>
            <person name="Garg J."/>
            <person name="Pearlman R.E."/>
            <person name="Karrer K.M."/>
            <person name="Sun L."/>
            <person name="Manning G."/>
            <person name="Elde N.C."/>
            <person name="Turkewitz A.P."/>
            <person name="Asai D.J."/>
            <person name="Wilkes D.E."/>
            <person name="Wang Y."/>
            <person name="Cai H."/>
            <person name="Collins K."/>
            <person name="Stewart B.A."/>
            <person name="Lee S.R."/>
            <person name="Wilamowska K."/>
            <person name="Weinberg Z."/>
            <person name="Ruzzo W.L."/>
            <person name="Wloga D."/>
            <person name="Gaertig J."/>
            <person name="Frankel J."/>
            <person name="Tsao C.-C."/>
            <person name="Gorovsky M.A."/>
            <person name="Keeling P.J."/>
            <person name="Waller R.F."/>
            <person name="Patron N.J."/>
            <person name="Cherry J.M."/>
            <person name="Stover N.A."/>
            <person name="Krieger C.J."/>
            <person name="del Toro C."/>
            <person name="Ryder H.F."/>
            <person name="Williamson S.C."/>
            <person name="Barbeau R.A."/>
            <person name="Hamilton E.P."/>
            <person name="Orias E."/>
        </authorList>
    </citation>
    <scope>NUCLEOTIDE SEQUENCE [LARGE SCALE GENOMIC DNA]</scope>
    <source>
        <strain evidence="9">SB210</strain>
    </source>
</reference>
<dbReference type="InterPro" id="IPR029058">
    <property type="entry name" value="AB_hydrolase_fold"/>
</dbReference>
<keyword evidence="9" id="KW-1185">Reference proteome</keyword>
<dbReference type="KEGG" id="tet:TTHERM_00312150"/>
<keyword evidence="6" id="KW-0325">Glycoprotein</keyword>
<dbReference type="OrthoDB" id="433625at2759"/>
<evidence type="ECO:0000256" key="4">
    <source>
        <dbReference type="ARBA" id="ARBA00022729"/>
    </source>
</evidence>
<evidence type="ECO:0000256" key="6">
    <source>
        <dbReference type="ARBA" id="ARBA00023180"/>
    </source>
</evidence>
<feature type="signal peptide" evidence="7">
    <location>
        <begin position="1"/>
        <end position="21"/>
    </location>
</feature>
<proteinExistence type="inferred from homology"/>
<dbReference type="EMBL" id="GG662498">
    <property type="protein sequence ID" value="EAR85734.1"/>
    <property type="molecule type" value="Genomic_DNA"/>
</dbReference>
<dbReference type="RefSeq" id="XP_001033397.1">
    <property type="nucleotide sequence ID" value="XM_001033397.1"/>
</dbReference>
<dbReference type="GO" id="GO:0004185">
    <property type="term" value="F:serine-type carboxypeptidase activity"/>
    <property type="evidence" value="ECO:0007669"/>
    <property type="project" value="InterPro"/>
</dbReference>
<dbReference type="PRINTS" id="PR00724">
    <property type="entry name" value="CRBOXYPTASEC"/>
</dbReference>
<gene>
    <name evidence="8" type="ORF">TTHERM_00312150</name>
</gene>
<accession>Q22KR5</accession>
<keyword evidence="3" id="KW-0645">Protease</keyword>
<name>Q22KR5_TETTS</name>
<evidence type="ECO:0000256" key="2">
    <source>
        <dbReference type="ARBA" id="ARBA00022645"/>
    </source>
</evidence>
<evidence type="ECO:0000256" key="5">
    <source>
        <dbReference type="ARBA" id="ARBA00022801"/>
    </source>
</evidence>
<dbReference type="GeneID" id="7846448"/>
<dbReference type="HOGENOM" id="CLU_008523_10_1_1"/>
<dbReference type="Gene3D" id="3.40.50.1820">
    <property type="entry name" value="alpha/beta hydrolase"/>
    <property type="match status" value="1"/>
</dbReference>
<evidence type="ECO:0000313" key="8">
    <source>
        <dbReference type="EMBL" id="EAR85734.1"/>
    </source>
</evidence>
<evidence type="ECO:0000256" key="1">
    <source>
        <dbReference type="ARBA" id="ARBA00009431"/>
    </source>
</evidence>
<dbReference type="ESTHER" id="tetts-q22kr5">
    <property type="family name" value="Carboxypeptidase_S10"/>
</dbReference>
<dbReference type="InterPro" id="IPR001563">
    <property type="entry name" value="Peptidase_S10"/>
</dbReference>
<dbReference type="OMA" id="SKRMIIN"/>
<dbReference type="STRING" id="312017.Q22KR5"/>
<dbReference type="Proteomes" id="UP000009168">
    <property type="component" value="Unassembled WGS sequence"/>
</dbReference>
<evidence type="ECO:0000313" key="9">
    <source>
        <dbReference type="Proteomes" id="UP000009168"/>
    </source>
</evidence>
<protein>
    <submittedName>
        <fullName evidence="8">Serine carboxypeptidase family protein</fullName>
    </submittedName>
</protein>
<dbReference type="GO" id="GO:0006508">
    <property type="term" value="P:proteolysis"/>
    <property type="evidence" value="ECO:0007669"/>
    <property type="project" value="UniProtKB-KW"/>
</dbReference>
<organism evidence="8 9">
    <name type="scientific">Tetrahymena thermophila (strain SB210)</name>
    <dbReference type="NCBI Taxonomy" id="312017"/>
    <lineage>
        <taxon>Eukaryota</taxon>
        <taxon>Sar</taxon>
        <taxon>Alveolata</taxon>
        <taxon>Ciliophora</taxon>
        <taxon>Intramacronucleata</taxon>
        <taxon>Oligohymenophorea</taxon>
        <taxon>Hymenostomatida</taxon>
        <taxon>Tetrahymenina</taxon>
        <taxon>Tetrahymenidae</taxon>
        <taxon>Tetrahymena</taxon>
    </lineage>
</organism>
<comment type="similarity">
    <text evidence="1">Belongs to the peptidase S10 family.</text>
</comment>
<dbReference type="AlphaFoldDB" id="Q22KR5"/>
<dbReference type="SUPFAM" id="SSF53474">
    <property type="entry name" value="alpha/beta-Hydrolases"/>
    <property type="match status" value="1"/>
</dbReference>
<keyword evidence="5" id="KW-0378">Hydrolase</keyword>
<dbReference type="Pfam" id="PF00450">
    <property type="entry name" value="Peptidase_S10"/>
    <property type="match status" value="1"/>
</dbReference>
<keyword evidence="4 7" id="KW-0732">Signal</keyword>
<evidence type="ECO:0000256" key="7">
    <source>
        <dbReference type="SAM" id="SignalP"/>
    </source>
</evidence>
<dbReference type="InParanoid" id="Q22KR5"/>
<dbReference type="MEROPS" id="S10.003"/>
<dbReference type="PROSITE" id="PS51257">
    <property type="entry name" value="PROKAR_LIPOPROTEIN"/>
    <property type="match status" value="1"/>
</dbReference>
<evidence type="ECO:0000256" key="3">
    <source>
        <dbReference type="ARBA" id="ARBA00022670"/>
    </source>
</evidence>
<sequence>MSKYTKMLLSLLAICLAVASCRQNTCNKYTDVYAPNNNLYTGYLDVGFNDNITGLGFLFYTKFNATTPEEIAAAPTLIWLNGGPGSSSMEGAFFENGPYRVLNISNQMVVEQNENAWTKNYNVLFIDQPIGVGFSRSAKDEYLPVNETQVAEQFYKGLLNFYTSGCYSDSIYHKSPLFITGESYCGKYIPNIATEILKQNNQTDVTGNVKIPLKGISIGDPLLDPQHQLYFLGQYGIENNLISYSTYFQVNNILTRMKQHFDLNMYEEAADDYDEAMETFMSKAFTELENPYNYNIGPYPDQYVKHFCQTYIQNFGFDKDHVYDSTSAKISNSLKHDVFVPNGIPALVNVLEQNLPVIIYNGNYDIQVNTPGISYAVNNFEWYGKQVFSALPMQDLHMPDEQGNQEVIGSIKVYDKFIYALINAAGHLAPYDQPERVGYIIDNFVNKTLNKHTTNQFRSFNKFAVEY</sequence>
<dbReference type="PANTHER" id="PTHR11802:SF3">
    <property type="entry name" value="RETINOID-INDUCIBLE SERINE CARBOXYPEPTIDASE"/>
    <property type="match status" value="1"/>
</dbReference>
<feature type="chain" id="PRO_5004200842" evidence="7">
    <location>
        <begin position="22"/>
        <end position="467"/>
    </location>
</feature>
<dbReference type="PANTHER" id="PTHR11802">
    <property type="entry name" value="SERINE PROTEASE FAMILY S10 SERINE CARBOXYPEPTIDASE"/>
    <property type="match status" value="1"/>
</dbReference>
<keyword evidence="2 8" id="KW-0121">Carboxypeptidase</keyword>